<reference evidence="12 13" key="1">
    <citation type="submission" date="2020-02" db="EMBL/GenBank/DDBJ databases">
        <authorList>
            <person name="Zhang X.-Y."/>
        </authorList>
    </citation>
    <scope>NUCLEOTIDE SEQUENCE [LARGE SCALE GENOMIC DNA]</scope>
    <source>
        <strain evidence="12 13">C33</strain>
    </source>
</reference>
<dbReference type="Pfam" id="PF14685">
    <property type="entry name" value="PDZ_Tricorn"/>
    <property type="match status" value="1"/>
</dbReference>
<dbReference type="InterPro" id="IPR036034">
    <property type="entry name" value="PDZ_sf"/>
</dbReference>
<comment type="caution">
    <text evidence="12">The sequence shown here is derived from an EMBL/GenBank/DDBJ whole genome shotgun (WGS) entry which is preliminary data.</text>
</comment>
<evidence type="ECO:0000256" key="4">
    <source>
        <dbReference type="ARBA" id="ARBA00022670"/>
    </source>
</evidence>
<dbReference type="SUPFAM" id="SSF82171">
    <property type="entry name" value="DPP6 N-terminal domain-like"/>
    <property type="match status" value="1"/>
</dbReference>
<evidence type="ECO:0000256" key="2">
    <source>
        <dbReference type="ARBA" id="ARBA00008524"/>
    </source>
</evidence>
<accession>A0A845V5D5</accession>
<feature type="signal peptide" evidence="10">
    <location>
        <begin position="1"/>
        <end position="20"/>
    </location>
</feature>
<feature type="active site" description="Nucleophile" evidence="8">
    <location>
        <position position="978"/>
    </location>
</feature>
<dbReference type="AlphaFoldDB" id="A0A845V5D5"/>
<dbReference type="InterPro" id="IPR028204">
    <property type="entry name" value="Tricorn_C1"/>
</dbReference>
<evidence type="ECO:0000256" key="5">
    <source>
        <dbReference type="ARBA" id="ARBA00022801"/>
    </source>
</evidence>
<dbReference type="InterPro" id="IPR015943">
    <property type="entry name" value="WD40/YVTN_repeat-like_dom_sf"/>
</dbReference>
<feature type="compositionally biased region" description="Acidic residues" evidence="9">
    <location>
        <begin position="546"/>
        <end position="564"/>
    </location>
</feature>
<keyword evidence="10" id="KW-0732">Signal</keyword>
<sequence length="1092" mass="120345">MRSKLLAALLLWSLAGFLAAEPTHLLRQPTVSADHVAFVYAGDLWVSDRDGADPRRLTTSPAEENNPHFSPDGRMIAFAADYEGNTDVYVIGVDGGNPTRLTWHPGSDIPVGWSADGESVAFASRRETDHGRSAQLYHVSLEGGAPVRQMEARFFRGQWDTSGERLAYIDHGPAYNGLYGGTAGWRGYRGGTTPSIRILDPSSGEVVAIPGERVNDLNPLWFGDYVLFLSDRDDKVFNLFLFNLETGQLVRLTDQDTWDIRWAALRGNHVVFEAGGRLHEFDIGTQSQRTLEIELNPDLPQRRPGWKDVRGQIQNVGLSPNGKRAVVTARGEVFTVPVEHGSTRNLTGTDGVREYTALWSPAGDQVAWIVESLEGQTLVVADQSGLNETREFDLGPDFYSLEAWDAEQGRIVFEDNRMHLHVIELASGEVTEIAHSERQGGFDVAFSPDGRYLAYTLRQPNYLRDLRILDFETGQAETVSDGMADVASPAFSPDGAYLYFAASTNAGPTRFGLDMTSQERPFRAGLYALVLQADGESPLAPRTGDEEVAVEGDEDSKNDDNGEDQNDKPAAVAIDFDGLIARKVALPVALGNYGDLQVAHDGGLFYMHRVQPGATVEQPGDSVARNNELKRFGFDKREAATVMSGLNGYQLAAAGKHVLIQRDSGALAVAEVGETLKPENLDLSDLRMYIDPAREWAQIFDEGWRFQREFFYASNLHGLDWDAVYAQYRPLLAHVGRREDLNDLMVQMIAELHAGHNRVGGGDVHRESGPGVGLLGANFVIENDRWQISRVYSGEAWTPFAQGPLARPGSEAEAGEYVLAVNGRELTAEDNLFRHLHNAVDEQITLTIGPQADGRDARDVLVEPISSEGALRLWAWIEVNRQTVHDATDGRVGYVYLPNTAGPGYTFFNRMFYAQLDREAVIIDERANGGGQAANYIVEVLSRPHLSNWVYRDGIMATTPMGALHGPKLMMIDQDAGSGGDYLPYAFRELGIGPLLGTRTWGGLIGIFKNPPLIDGGVMTVPHFRFVDTDDNWTIENEGVAPDIRVELDPVATNEGRDSQLERAIDEILQMLETYSDDIPREPPPLPTELGR</sequence>
<dbReference type="InterPro" id="IPR012393">
    <property type="entry name" value="Tricorn_protease"/>
</dbReference>
<dbReference type="Pfam" id="PF26550">
    <property type="entry name" value="Tricorn_2nd"/>
    <property type="match status" value="1"/>
</dbReference>
<dbReference type="InterPro" id="IPR005151">
    <property type="entry name" value="Tail-specific_protease"/>
</dbReference>
<keyword evidence="4 7" id="KW-0645">Protease</keyword>
<organism evidence="12 13">
    <name type="scientific">Wenzhouxiangella limi</name>
    <dbReference type="NCBI Taxonomy" id="2707351"/>
    <lineage>
        <taxon>Bacteria</taxon>
        <taxon>Pseudomonadati</taxon>
        <taxon>Pseudomonadota</taxon>
        <taxon>Gammaproteobacteria</taxon>
        <taxon>Chromatiales</taxon>
        <taxon>Wenzhouxiangellaceae</taxon>
        <taxon>Wenzhouxiangella</taxon>
    </lineage>
</organism>
<evidence type="ECO:0000256" key="9">
    <source>
        <dbReference type="SAM" id="MobiDB-lite"/>
    </source>
</evidence>
<feature type="active site" description="Charge relay system" evidence="8">
    <location>
        <position position="756"/>
    </location>
</feature>
<evidence type="ECO:0000256" key="10">
    <source>
        <dbReference type="SAM" id="SignalP"/>
    </source>
</evidence>
<dbReference type="Gene3D" id="2.120.10.60">
    <property type="entry name" value="Tricorn protease N-terminal domain"/>
    <property type="match status" value="1"/>
</dbReference>
<dbReference type="GO" id="GO:0006508">
    <property type="term" value="P:proteolysis"/>
    <property type="evidence" value="ECO:0007669"/>
    <property type="project" value="UniProtKB-UniRule"/>
</dbReference>
<dbReference type="Gene3D" id="2.30.42.10">
    <property type="match status" value="1"/>
</dbReference>
<dbReference type="EMBL" id="JAAGSC010000037">
    <property type="protein sequence ID" value="NDY95175.1"/>
    <property type="molecule type" value="Genomic_DNA"/>
</dbReference>
<dbReference type="PIRSF" id="PIRSF036421">
    <property type="entry name" value="Tricorn_protease"/>
    <property type="match status" value="1"/>
</dbReference>
<comment type="subcellular location">
    <subcellularLocation>
        <location evidence="1 7">Cytoplasm</location>
    </subcellularLocation>
</comment>
<feature type="domain" description="Tail specific protease" evidence="11">
    <location>
        <begin position="841"/>
        <end position="1047"/>
    </location>
</feature>
<dbReference type="SUPFAM" id="SSF69304">
    <property type="entry name" value="Tricorn protease N-terminal domain"/>
    <property type="match status" value="1"/>
</dbReference>
<keyword evidence="6 7" id="KW-0720">Serine protease</keyword>
<feature type="region of interest" description="Disordered" evidence="9">
    <location>
        <begin position="537"/>
        <end position="568"/>
    </location>
</feature>
<evidence type="ECO:0000256" key="6">
    <source>
        <dbReference type="ARBA" id="ARBA00022825"/>
    </source>
</evidence>
<dbReference type="Gene3D" id="2.130.10.10">
    <property type="entry name" value="YVTN repeat-like/Quinoprotein amine dehydrogenase"/>
    <property type="match status" value="1"/>
</dbReference>
<dbReference type="PANTHER" id="PTHR43253">
    <property type="entry name" value="TRICORN PROTEASE HOMOLOG 2-RELATED"/>
    <property type="match status" value="1"/>
</dbReference>
<feature type="chain" id="PRO_5032850188" description="Tricorn protease homolog" evidence="10">
    <location>
        <begin position="21"/>
        <end position="1092"/>
    </location>
</feature>
<evidence type="ECO:0000256" key="3">
    <source>
        <dbReference type="ARBA" id="ARBA00022490"/>
    </source>
</evidence>
<dbReference type="Pfam" id="PF26549">
    <property type="entry name" value="Tricorn_N"/>
    <property type="match status" value="1"/>
</dbReference>
<dbReference type="EC" id="3.4.21.-" evidence="7"/>
<dbReference type="SUPFAM" id="SSF52096">
    <property type="entry name" value="ClpP/crotonase"/>
    <property type="match status" value="1"/>
</dbReference>
<dbReference type="InterPro" id="IPR029045">
    <property type="entry name" value="ClpP/crotonase-like_dom_sf"/>
</dbReference>
<proteinExistence type="inferred from homology"/>
<dbReference type="CDD" id="cd07562">
    <property type="entry name" value="Peptidase_S41_TRI"/>
    <property type="match status" value="1"/>
</dbReference>
<name>A0A845V5D5_9GAMM</name>
<evidence type="ECO:0000313" key="13">
    <source>
        <dbReference type="Proteomes" id="UP000484885"/>
    </source>
</evidence>
<dbReference type="Proteomes" id="UP000484885">
    <property type="component" value="Unassembled WGS sequence"/>
</dbReference>
<keyword evidence="3 7" id="KW-0963">Cytoplasm</keyword>
<gene>
    <name evidence="12" type="ORF">G3I74_05475</name>
</gene>
<dbReference type="Pfam" id="PF03572">
    <property type="entry name" value="Peptidase_S41"/>
    <property type="match status" value="1"/>
</dbReference>
<dbReference type="RefSeq" id="WP_164210574.1">
    <property type="nucleotide sequence ID" value="NZ_JAAGSC010000037.1"/>
</dbReference>
<feature type="active site" description="Charge relay system" evidence="8">
    <location>
        <position position="1036"/>
    </location>
</feature>
<dbReference type="InterPro" id="IPR029414">
    <property type="entry name" value="Tricorn_PDZ"/>
</dbReference>
<keyword evidence="13" id="KW-1185">Reference proteome</keyword>
<dbReference type="Gene3D" id="3.90.226.10">
    <property type="entry name" value="2-enoyl-CoA Hydratase, Chain A, domain 1"/>
    <property type="match status" value="1"/>
</dbReference>
<dbReference type="GO" id="GO:0008236">
    <property type="term" value="F:serine-type peptidase activity"/>
    <property type="evidence" value="ECO:0007669"/>
    <property type="project" value="UniProtKB-UniRule"/>
</dbReference>
<evidence type="ECO:0000256" key="7">
    <source>
        <dbReference type="PIRNR" id="PIRNR036421"/>
    </source>
</evidence>
<evidence type="ECO:0000259" key="11">
    <source>
        <dbReference type="SMART" id="SM00245"/>
    </source>
</evidence>
<dbReference type="SUPFAM" id="SSF50156">
    <property type="entry name" value="PDZ domain-like"/>
    <property type="match status" value="1"/>
</dbReference>
<evidence type="ECO:0000256" key="1">
    <source>
        <dbReference type="ARBA" id="ARBA00004496"/>
    </source>
</evidence>
<comment type="similarity">
    <text evidence="2 7">Belongs to the peptidase S41B family.</text>
</comment>
<dbReference type="SMART" id="SM00245">
    <property type="entry name" value="TSPc"/>
    <property type="match status" value="1"/>
</dbReference>
<protein>
    <recommendedName>
        <fullName evidence="7">Tricorn protease homolog</fullName>
        <ecNumber evidence="7">3.4.21.-</ecNumber>
    </recommendedName>
</protein>
<evidence type="ECO:0000313" key="12">
    <source>
        <dbReference type="EMBL" id="NDY95175.1"/>
    </source>
</evidence>
<dbReference type="Pfam" id="PF14684">
    <property type="entry name" value="Tricorn_C1"/>
    <property type="match status" value="1"/>
</dbReference>
<keyword evidence="5 7" id="KW-0378">Hydrolase</keyword>
<dbReference type="PANTHER" id="PTHR43253:SF1">
    <property type="entry name" value="TRICORN PROTEASE HOMOLOG 2-RELATED"/>
    <property type="match status" value="1"/>
</dbReference>
<evidence type="ECO:0000256" key="8">
    <source>
        <dbReference type="PIRSR" id="PIRSR036421-1"/>
    </source>
</evidence>
<comment type="function">
    <text evidence="7">Degrades oligopeptides.</text>
</comment>
<dbReference type="GO" id="GO:0005737">
    <property type="term" value="C:cytoplasm"/>
    <property type="evidence" value="ECO:0007669"/>
    <property type="project" value="UniProtKB-SubCell"/>
</dbReference>
<dbReference type="Gene3D" id="3.30.750.44">
    <property type="match status" value="1"/>
</dbReference>